<dbReference type="PROSITE" id="PS50846">
    <property type="entry name" value="HMA_2"/>
    <property type="match status" value="1"/>
</dbReference>
<name>A0A9D1HST7_9FIRM</name>
<dbReference type="GO" id="GO:0046872">
    <property type="term" value="F:metal ion binding"/>
    <property type="evidence" value="ECO:0007669"/>
    <property type="project" value="InterPro"/>
</dbReference>
<comment type="caution">
    <text evidence="2">The sequence shown here is derived from an EMBL/GenBank/DDBJ whole genome shotgun (WGS) entry which is preliminary data.</text>
</comment>
<organism evidence="2 3">
    <name type="scientific">Candidatus Limadaptatus stercorigallinarum</name>
    <dbReference type="NCBI Taxonomy" id="2840845"/>
    <lineage>
        <taxon>Bacteria</taxon>
        <taxon>Bacillati</taxon>
        <taxon>Bacillota</taxon>
        <taxon>Clostridia</taxon>
        <taxon>Eubacteriales</taxon>
        <taxon>Candidatus Limadaptatus</taxon>
    </lineage>
</organism>
<evidence type="ECO:0000313" key="3">
    <source>
        <dbReference type="Proteomes" id="UP000824088"/>
    </source>
</evidence>
<dbReference type="CDD" id="cd00371">
    <property type="entry name" value="HMA"/>
    <property type="match status" value="1"/>
</dbReference>
<dbReference type="InterPro" id="IPR006121">
    <property type="entry name" value="HMA_dom"/>
</dbReference>
<feature type="domain" description="HMA" evidence="1">
    <location>
        <begin position="2"/>
        <end position="67"/>
    </location>
</feature>
<gene>
    <name evidence="2" type="ORF">IAD51_05625</name>
</gene>
<dbReference type="Pfam" id="PF00403">
    <property type="entry name" value="HMA"/>
    <property type="match status" value="1"/>
</dbReference>
<accession>A0A9D1HST7</accession>
<dbReference type="EMBL" id="DVMN01000101">
    <property type="protein sequence ID" value="HIU21689.1"/>
    <property type="molecule type" value="Genomic_DNA"/>
</dbReference>
<dbReference type="Proteomes" id="UP000824088">
    <property type="component" value="Unassembled WGS sequence"/>
</dbReference>
<dbReference type="AlphaFoldDB" id="A0A9D1HST7"/>
<evidence type="ECO:0000313" key="2">
    <source>
        <dbReference type="EMBL" id="HIU21689.1"/>
    </source>
</evidence>
<reference evidence="2" key="1">
    <citation type="submission" date="2020-10" db="EMBL/GenBank/DDBJ databases">
        <authorList>
            <person name="Gilroy R."/>
        </authorList>
    </citation>
    <scope>NUCLEOTIDE SEQUENCE</scope>
    <source>
        <strain evidence="2">1063</strain>
    </source>
</reference>
<dbReference type="SUPFAM" id="SSF55008">
    <property type="entry name" value="HMA, heavy metal-associated domain"/>
    <property type="match status" value="1"/>
</dbReference>
<evidence type="ECO:0000259" key="1">
    <source>
        <dbReference type="PROSITE" id="PS50846"/>
    </source>
</evidence>
<reference evidence="2" key="2">
    <citation type="journal article" date="2021" name="PeerJ">
        <title>Extensive microbial diversity within the chicken gut microbiome revealed by metagenomics and culture.</title>
        <authorList>
            <person name="Gilroy R."/>
            <person name="Ravi A."/>
            <person name="Getino M."/>
            <person name="Pursley I."/>
            <person name="Horton D.L."/>
            <person name="Alikhan N.F."/>
            <person name="Baker D."/>
            <person name="Gharbi K."/>
            <person name="Hall N."/>
            <person name="Watson M."/>
            <person name="Adriaenssens E.M."/>
            <person name="Foster-Nyarko E."/>
            <person name="Jarju S."/>
            <person name="Secka A."/>
            <person name="Antonio M."/>
            <person name="Oren A."/>
            <person name="Chaudhuri R.R."/>
            <person name="La Ragione R."/>
            <person name="Hildebrand F."/>
            <person name="Pallen M.J."/>
        </authorList>
    </citation>
    <scope>NUCLEOTIDE SEQUENCE</scope>
    <source>
        <strain evidence="2">1063</strain>
    </source>
</reference>
<proteinExistence type="predicted"/>
<dbReference type="InterPro" id="IPR036163">
    <property type="entry name" value="HMA_dom_sf"/>
</dbReference>
<sequence>MKKMVMGVDGMRCGMCETHVNDAVRKVNGVVRVKSSAARNVTEVVAEDGADEKEIVKAISELGYRVMAYKSEPYERKKLFGIFGGR</sequence>
<protein>
    <submittedName>
        <fullName evidence="2">Cation transporter</fullName>
    </submittedName>
</protein>
<dbReference type="Gene3D" id="3.30.70.100">
    <property type="match status" value="1"/>
</dbReference>